<gene>
    <name evidence="2" type="ORF">GLRG_01728</name>
</gene>
<evidence type="ECO:0000313" key="3">
    <source>
        <dbReference type="Proteomes" id="UP000008782"/>
    </source>
</evidence>
<dbReference type="AlphaFoldDB" id="E3Q954"/>
<dbReference type="EMBL" id="GG697337">
    <property type="protein sequence ID" value="EFQ27233.1"/>
    <property type="molecule type" value="Genomic_DNA"/>
</dbReference>
<dbReference type="HOGENOM" id="CLU_2468935_0_0_1"/>
<dbReference type="VEuPathDB" id="FungiDB:GLRG_01728"/>
<proteinExistence type="predicted"/>
<protein>
    <submittedName>
        <fullName evidence="2">Uncharacterized protein</fullName>
    </submittedName>
</protein>
<keyword evidence="3" id="KW-1185">Reference proteome</keyword>
<feature type="region of interest" description="Disordered" evidence="1">
    <location>
        <begin position="46"/>
        <end position="72"/>
    </location>
</feature>
<reference evidence="3" key="1">
    <citation type="journal article" date="2012" name="Nat. Genet.">
        <title>Lifestyle transitions in plant pathogenic Colletotrichum fungi deciphered by genome and transcriptome analyses.</title>
        <authorList>
            <person name="O'Connell R.J."/>
            <person name="Thon M.R."/>
            <person name="Hacquard S."/>
            <person name="Amyotte S.G."/>
            <person name="Kleemann J."/>
            <person name="Torres M.F."/>
            <person name="Damm U."/>
            <person name="Buiate E.A."/>
            <person name="Epstein L."/>
            <person name="Alkan N."/>
            <person name="Altmueller J."/>
            <person name="Alvarado-Balderrama L."/>
            <person name="Bauser C.A."/>
            <person name="Becker C."/>
            <person name="Birren B.W."/>
            <person name="Chen Z."/>
            <person name="Choi J."/>
            <person name="Crouch J.A."/>
            <person name="Duvick J.P."/>
            <person name="Farman M.A."/>
            <person name="Gan P."/>
            <person name="Heiman D."/>
            <person name="Henrissat B."/>
            <person name="Howard R.J."/>
            <person name="Kabbage M."/>
            <person name="Koch C."/>
            <person name="Kracher B."/>
            <person name="Kubo Y."/>
            <person name="Law A.D."/>
            <person name="Lebrun M.-H."/>
            <person name="Lee Y.-H."/>
            <person name="Miyara I."/>
            <person name="Moore N."/>
            <person name="Neumann U."/>
            <person name="Nordstroem K."/>
            <person name="Panaccione D.G."/>
            <person name="Panstruga R."/>
            <person name="Place M."/>
            <person name="Proctor R.H."/>
            <person name="Prusky D."/>
            <person name="Rech G."/>
            <person name="Reinhardt R."/>
            <person name="Rollins J.A."/>
            <person name="Rounsley S."/>
            <person name="Schardl C.L."/>
            <person name="Schwartz D.C."/>
            <person name="Shenoy N."/>
            <person name="Shirasu K."/>
            <person name="Sikhakolli U.R."/>
            <person name="Stueber K."/>
            <person name="Sukno S.A."/>
            <person name="Sweigard J.A."/>
            <person name="Takano Y."/>
            <person name="Takahara H."/>
            <person name="Trail F."/>
            <person name="van der Does H.C."/>
            <person name="Voll L.M."/>
            <person name="Will I."/>
            <person name="Young S."/>
            <person name="Zeng Q."/>
            <person name="Zhang J."/>
            <person name="Zhou S."/>
            <person name="Dickman M.B."/>
            <person name="Schulze-Lefert P."/>
            <person name="Ver Loren van Themaat E."/>
            <person name="Ma L.-J."/>
            <person name="Vaillancourt L.J."/>
        </authorList>
    </citation>
    <scope>NUCLEOTIDE SEQUENCE [LARGE SCALE GENOMIC DNA]</scope>
    <source>
        <strain evidence="3">M1.001 / M2 / FGSC 10212</strain>
    </source>
</reference>
<accession>E3Q954</accession>
<dbReference type="GeneID" id="24407093"/>
<sequence>MTWPALCDAEAWLKFADTMGALLWEPPPNSQQSCRAVTADGVRGVRANETSESPVHNPTEAKDTLDPDRQTGKHSPILVVKFVLTVLL</sequence>
<feature type="compositionally biased region" description="Basic and acidic residues" evidence="1">
    <location>
        <begin position="59"/>
        <end position="71"/>
    </location>
</feature>
<evidence type="ECO:0000256" key="1">
    <source>
        <dbReference type="SAM" id="MobiDB-lite"/>
    </source>
</evidence>
<evidence type="ECO:0000313" key="2">
    <source>
        <dbReference type="EMBL" id="EFQ27233.1"/>
    </source>
</evidence>
<dbReference type="Proteomes" id="UP000008782">
    <property type="component" value="Unassembled WGS sequence"/>
</dbReference>
<name>E3Q954_COLGM</name>
<organism evidence="3">
    <name type="scientific">Colletotrichum graminicola (strain M1.001 / M2 / FGSC 10212)</name>
    <name type="common">Maize anthracnose fungus</name>
    <name type="synonym">Glomerella graminicola</name>
    <dbReference type="NCBI Taxonomy" id="645133"/>
    <lineage>
        <taxon>Eukaryota</taxon>
        <taxon>Fungi</taxon>
        <taxon>Dikarya</taxon>
        <taxon>Ascomycota</taxon>
        <taxon>Pezizomycotina</taxon>
        <taxon>Sordariomycetes</taxon>
        <taxon>Hypocreomycetidae</taxon>
        <taxon>Glomerellales</taxon>
        <taxon>Glomerellaceae</taxon>
        <taxon>Colletotrichum</taxon>
        <taxon>Colletotrichum graminicola species complex</taxon>
    </lineage>
</organism>
<dbReference type="RefSeq" id="XP_008091253.1">
    <property type="nucleotide sequence ID" value="XM_008093062.1"/>
</dbReference>